<evidence type="ECO:0000313" key="2">
    <source>
        <dbReference type="EMBL" id="PBK89994.1"/>
    </source>
</evidence>
<evidence type="ECO:0000313" key="1">
    <source>
        <dbReference type="EMBL" id="PBK79486.1"/>
    </source>
</evidence>
<protein>
    <submittedName>
        <fullName evidence="1">Uncharacterized protein</fullName>
    </submittedName>
</protein>
<dbReference type="EMBL" id="KZ293773">
    <property type="protein sequence ID" value="PBK79486.1"/>
    <property type="molecule type" value="Genomic_DNA"/>
</dbReference>
<feature type="non-terminal residue" evidence="1">
    <location>
        <position position="57"/>
    </location>
</feature>
<organism evidence="1 3">
    <name type="scientific">Armillaria gallica</name>
    <name type="common">Bulbous honey fungus</name>
    <name type="synonym">Armillaria bulbosa</name>
    <dbReference type="NCBI Taxonomy" id="47427"/>
    <lineage>
        <taxon>Eukaryota</taxon>
        <taxon>Fungi</taxon>
        <taxon>Dikarya</taxon>
        <taxon>Basidiomycota</taxon>
        <taxon>Agaricomycotina</taxon>
        <taxon>Agaricomycetes</taxon>
        <taxon>Agaricomycetidae</taxon>
        <taxon>Agaricales</taxon>
        <taxon>Marasmiineae</taxon>
        <taxon>Physalacriaceae</taxon>
        <taxon>Armillaria</taxon>
    </lineage>
</organism>
<keyword evidence="3" id="KW-1185">Reference proteome</keyword>
<dbReference type="EMBL" id="KZ293666">
    <property type="protein sequence ID" value="PBK89994.1"/>
    <property type="molecule type" value="Genomic_DNA"/>
</dbReference>
<sequence>MSARICSRKKWVTRQSTEVNLDIARWATKDLGGIPPTDKKNMVVPGISLGKVLACGL</sequence>
<proteinExistence type="predicted"/>
<reference evidence="1" key="2">
    <citation type="journal article" date="2017" name="Nat. Ecol. Evol.">
        <title>Lineage-specific genetic innovations streamline the genomes of Armillaria species to pathogenesis.</title>
        <authorList>
            <consortium name="DOE Joint Genome Institute"/>
            <person name="Sipos G."/>
            <person name="Prasanna A.N."/>
            <person name="Walter M.C."/>
            <person name="O'Connor E."/>
            <person name="Balint B."/>
            <person name="Krizsan K."/>
            <person name="Kiss B."/>
            <person name="Hess J."/>
            <person name="Varga T."/>
            <person name="Slot J."/>
            <person name="Riley R."/>
            <person name="Boka B."/>
            <person name="Rigling D."/>
            <person name="Barry K."/>
            <person name="Lee J."/>
            <person name="Mihaltcheva S."/>
            <person name="LaButti K."/>
            <person name="Lipzen A."/>
            <person name="Waldron R."/>
            <person name="Moloney N.M."/>
            <person name="Sperisen C."/>
            <person name="Kredics L."/>
            <person name="Vagvolgyi C."/>
            <person name="Patrignani A."/>
            <person name="Fitzpatrick D."/>
            <person name="Nagy I."/>
            <person name="Doyle S."/>
            <person name="Anderson J."/>
            <person name="Grigoriev I.V."/>
            <person name="Guldener U."/>
            <person name="Munsterkotter M."/>
            <person name="Nagy L.G."/>
        </authorList>
    </citation>
    <scope>NUCLEOTIDE SEQUENCE [LARGE SCALE GENOMIC DNA]</scope>
    <source>
        <strain evidence="1">Ar21-2</strain>
    </source>
</reference>
<dbReference type="Proteomes" id="UP000217790">
    <property type="component" value="Unassembled WGS sequence"/>
</dbReference>
<evidence type="ECO:0000313" key="3">
    <source>
        <dbReference type="Proteomes" id="UP000217790"/>
    </source>
</evidence>
<name>A0A2H3CW01_ARMGA</name>
<accession>A0A2H3CW01</accession>
<dbReference type="InParanoid" id="A0A2H3CW01"/>
<gene>
    <name evidence="2" type="ORF">ARMGADRAFT_1014658</name>
    <name evidence="1" type="ORF">ARMGADRAFT_1021473</name>
</gene>
<reference evidence="3" key="1">
    <citation type="journal article" date="2017" name="Nat. Ecol. Evol.">
        <title>Genome expansion and lineage-specific genetic innovations in the forest pathogenic fungi Armillaria.</title>
        <authorList>
            <person name="Sipos G."/>
            <person name="Prasanna A.N."/>
            <person name="Walter M.C."/>
            <person name="O'Connor E."/>
            <person name="Balint B."/>
            <person name="Krizsan K."/>
            <person name="Kiss B."/>
            <person name="Hess J."/>
            <person name="Varga T."/>
            <person name="Slot J."/>
            <person name="Riley R."/>
            <person name="Boka B."/>
            <person name="Rigling D."/>
            <person name="Barry K."/>
            <person name="Lee J."/>
            <person name="Mihaltcheva S."/>
            <person name="LaButti K."/>
            <person name="Lipzen A."/>
            <person name="Waldron R."/>
            <person name="Moloney N.M."/>
            <person name="Sperisen C."/>
            <person name="Kredics L."/>
            <person name="Vagvoelgyi C."/>
            <person name="Patrignani A."/>
            <person name="Fitzpatrick D."/>
            <person name="Nagy I."/>
            <person name="Doyle S."/>
            <person name="Anderson J.B."/>
            <person name="Grigoriev I.V."/>
            <person name="Gueldener U."/>
            <person name="Muensterkoetter M."/>
            <person name="Nagy L.G."/>
        </authorList>
    </citation>
    <scope>NUCLEOTIDE SEQUENCE [LARGE SCALE GENOMIC DNA]</scope>
    <source>
        <strain evidence="3">Ar21-2</strain>
    </source>
</reference>
<dbReference type="AlphaFoldDB" id="A0A2H3CW01"/>